<evidence type="ECO:0000313" key="1">
    <source>
        <dbReference type="Proteomes" id="UP000887577"/>
    </source>
</evidence>
<organism evidence="1 2">
    <name type="scientific">Panagrolaimus superbus</name>
    <dbReference type="NCBI Taxonomy" id="310955"/>
    <lineage>
        <taxon>Eukaryota</taxon>
        <taxon>Metazoa</taxon>
        <taxon>Ecdysozoa</taxon>
        <taxon>Nematoda</taxon>
        <taxon>Chromadorea</taxon>
        <taxon>Rhabditida</taxon>
        <taxon>Tylenchina</taxon>
        <taxon>Panagrolaimomorpha</taxon>
        <taxon>Panagrolaimoidea</taxon>
        <taxon>Panagrolaimidae</taxon>
        <taxon>Panagrolaimus</taxon>
    </lineage>
</organism>
<protein>
    <submittedName>
        <fullName evidence="2">Uncharacterized protein</fullName>
    </submittedName>
</protein>
<evidence type="ECO:0000313" key="2">
    <source>
        <dbReference type="WBParaSite" id="PSU_v2.g17950.t1"/>
    </source>
</evidence>
<accession>A0A914YER2</accession>
<name>A0A914YER2_9BILA</name>
<proteinExistence type="predicted"/>
<dbReference type="WBParaSite" id="PSU_v2.g17950.t1">
    <property type="protein sequence ID" value="PSU_v2.g17950.t1"/>
    <property type="gene ID" value="PSU_v2.g17950"/>
</dbReference>
<reference evidence="2" key="1">
    <citation type="submission" date="2022-11" db="UniProtKB">
        <authorList>
            <consortium name="WormBaseParasite"/>
        </authorList>
    </citation>
    <scope>IDENTIFICATION</scope>
</reference>
<sequence length="140" mass="15734">MTKSGTVEELKLIGVYDLTTIGSASVVPVEDIIAAVPLAKSIEIAASKITPTTFQSLISFDHKAKLVNFVLRNITPSDHYNDQLFVDFFLKNSDTSCNIRLDFELLQETSVGACHYNYFLKEMGEQYTARISWALLFILY</sequence>
<dbReference type="AlphaFoldDB" id="A0A914YER2"/>
<keyword evidence="1" id="KW-1185">Reference proteome</keyword>
<dbReference type="Proteomes" id="UP000887577">
    <property type="component" value="Unplaced"/>
</dbReference>